<evidence type="ECO:0000256" key="3">
    <source>
        <dbReference type="ARBA" id="ARBA00022741"/>
    </source>
</evidence>
<keyword evidence="6 7" id="KW-0057">Aromatic amino acid biosynthesis</keyword>
<dbReference type="EC" id="2.7.1.71" evidence="7"/>
<dbReference type="KEGG" id="ssm:Spirs_1447"/>
<dbReference type="InterPro" id="IPR000623">
    <property type="entry name" value="Shikimate_kinase/TSH1"/>
</dbReference>
<evidence type="ECO:0000256" key="1">
    <source>
        <dbReference type="ARBA" id="ARBA00022605"/>
    </source>
</evidence>
<evidence type="ECO:0000256" key="6">
    <source>
        <dbReference type="ARBA" id="ARBA00023141"/>
    </source>
</evidence>
<feature type="binding site" evidence="7">
    <location>
        <position position="21"/>
    </location>
    <ligand>
        <name>Mg(2+)</name>
        <dbReference type="ChEBI" id="CHEBI:18420"/>
    </ligand>
</feature>
<feature type="binding site" evidence="7">
    <location>
        <position position="39"/>
    </location>
    <ligand>
        <name>substrate</name>
    </ligand>
</feature>
<keyword evidence="3 7" id="KW-0547">Nucleotide-binding</keyword>
<keyword evidence="2 7" id="KW-0808">Transferase</keyword>
<dbReference type="HAMAP" id="MF_00109">
    <property type="entry name" value="Shikimate_kinase"/>
    <property type="match status" value="1"/>
</dbReference>
<proteinExistence type="inferred from homology"/>
<dbReference type="GO" id="GO:0009073">
    <property type="term" value="P:aromatic amino acid family biosynthetic process"/>
    <property type="evidence" value="ECO:0007669"/>
    <property type="project" value="UniProtKB-KW"/>
</dbReference>
<dbReference type="eggNOG" id="COG0703">
    <property type="taxonomic scope" value="Bacteria"/>
</dbReference>
<comment type="subunit">
    <text evidence="7">Monomer.</text>
</comment>
<evidence type="ECO:0000313" key="9">
    <source>
        <dbReference type="Proteomes" id="UP000002318"/>
    </source>
</evidence>
<accession>E1R539</accession>
<keyword evidence="1 7" id="KW-0028">Amino-acid biosynthesis</keyword>
<dbReference type="UniPathway" id="UPA00053">
    <property type="reaction ID" value="UER00088"/>
</dbReference>
<dbReference type="GO" id="GO:0005829">
    <property type="term" value="C:cytosol"/>
    <property type="evidence" value="ECO:0007669"/>
    <property type="project" value="TreeGrafter"/>
</dbReference>
<dbReference type="SUPFAM" id="SSF52540">
    <property type="entry name" value="P-loop containing nucleoside triphosphate hydrolases"/>
    <property type="match status" value="1"/>
</dbReference>
<feature type="binding site" evidence="7">
    <location>
        <position position="157"/>
    </location>
    <ligand>
        <name>substrate</name>
    </ligand>
</feature>
<keyword evidence="9" id="KW-1185">Reference proteome</keyword>
<dbReference type="Pfam" id="PF01202">
    <property type="entry name" value="SKI"/>
    <property type="match status" value="1"/>
</dbReference>
<comment type="cofactor">
    <cofactor evidence="7">
        <name>Mg(2+)</name>
        <dbReference type="ChEBI" id="CHEBI:18420"/>
    </cofactor>
    <text evidence="7">Binds 1 Mg(2+) ion per subunit.</text>
</comment>
<dbReference type="RefSeq" id="WP_013254038.1">
    <property type="nucleotide sequence ID" value="NC_014364.1"/>
</dbReference>
<dbReference type="PANTHER" id="PTHR21087">
    <property type="entry name" value="SHIKIMATE KINASE"/>
    <property type="match status" value="1"/>
</dbReference>
<dbReference type="GO" id="GO:0008652">
    <property type="term" value="P:amino acid biosynthetic process"/>
    <property type="evidence" value="ECO:0007669"/>
    <property type="project" value="UniProtKB-KW"/>
</dbReference>
<dbReference type="Proteomes" id="UP000002318">
    <property type="component" value="Chromosome"/>
</dbReference>
<comment type="caution">
    <text evidence="7">Lacks conserved residue(s) required for the propagation of feature annotation.</text>
</comment>
<keyword evidence="7" id="KW-0479">Metal-binding</keyword>
<dbReference type="EMBL" id="CP002116">
    <property type="protein sequence ID" value="ADK80574.1"/>
    <property type="molecule type" value="Genomic_DNA"/>
</dbReference>
<keyword evidence="7" id="KW-0460">Magnesium</keyword>
<dbReference type="STRING" id="573413.Spirs_1447"/>
<evidence type="ECO:0000313" key="8">
    <source>
        <dbReference type="EMBL" id="ADK80574.1"/>
    </source>
</evidence>
<dbReference type="GO" id="GO:0000287">
    <property type="term" value="F:magnesium ion binding"/>
    <property type="evidence" value="ECO:0007669"/>
    <property type="project" value="UniProtKB-UniRule"/>
</dbReference>
<evidence type="ECO:0000256" key="4">
    <source>
        <dbReference type="ARBA" id="ARBA00022777"/>
    </source>
</evidence>
<evidence type="ECO:0000256" key="2">
    <source>
        <dbReference type="ARBA" id="ARBA00022679"/>
    </source>
</evidence>
<dbReference type="AlphaFoldDB" id="E1R539"/>
<comment type="similarity">
    <text evidence="7">Belongs to the shikimate kinase family.</text>
</comment>
<comment type="function">
    <text evidence="7">Catalyzes the specific phosphorylation of the 3-hydroxyl group of shikimic acid using ATP as a cosubstrate.</text>
</comment>
<feature type="binding site" evidence="7">
    <location>
        <begin position="17"/>
        <end position="22"/>
    </location>
    <ligand>
        <name>ATP</name>
        <dbReference type="ChEBI" id="CHEBI:30616"/>
    </ligand>
</feature>
<comment type="catalytic activity">
    <reaction evidence="7">
        <text>shikimate + ATP = 3-phosphoshikimate + ADP + H(+)</text>
        <dbReference type="Rhea" id="RHEA:13121"/>
        <dbReference type="ChEBI" id="CHEBI:15378"/>
        <dbReference type="ChEBI" id="CHEBI:30616"/>
        <dbReference type="ChEBI" id="CHEBI:36208"/>
        <dbReference type="ChEBI" id="CHEBI:145989"/>
        <dbReference type="ChEBI" id="CHEBI:456216"/>
        <dbReference type="EC" id="2.7.1.71"/>
    </reaction>
</comment>
<dbReference type="InterPro" id="IPR027417">
    <property type="entry name" value="P-loop_NTPase"/>
</dbReference>
<dbReference type="HOGENOM" id="CLU_057607_4_2_12"/>
<evidence type="ECO:0000256" key="7">
    <source>
        <dbReference type="HAMAP-Rule" id="MF_00109"/>
    </source>
</evidence>
<dbReference type="PANTHER" id="PTHR21087:SF16">
    <property type="entry name" value="SHIKIMATE KINASE 1, CHLOROPLASTIC"/>
    <property type="match status" value="1"/>
</dbReference>
<dbReference type="GO" id="GO:0004765">
    <property type="term" value="F:shikimate kinase activity"/>
    <property type="evidence" value="ECO:0007669"/>
    <property type="project" value="UniProtKB-UniRule"/>
</dbReference>
<keyword evidence="5 7" id="KW-0067">ATP-binding</keyword>
<protein>
    <recommendedName>
        <fullName evidence="7">Shikimate kinase</fullName>
        <shortName evidence="7">SK</shortName>
        <ecNumber evidence="7">2.7.1.71</ecNumber>
    </recommendedName>
</protein>
<comment type="subcellular location">
    <subcellularLocation>
        <location evidence="7">Cytoplasm</location>
    </subcellularLocation>
</comment>
<dbReference type="GO" id="GO:0005524">
    <property type="term" value="F:ATP binding"/>
    <property type="evidence" value="ECO:0007669"/>
    <property type="project" value="UniProtKB-UniRule"/>
</dbReference>
<keyword evidence="4 7" id="KW-0418">Kinase</keyword>
<dbReference type="GO" id="GO:0009423">
    <property type="term" value="P:chorismate biosynthetic process"/>
    <property type="evidence" value="ECO:0007669"/>
    <property type="project" value="UniProtKB-UniRule"/>
</dbReference>
<feature type="binding site" evidence="7">
    <location>
        <position position="92"/>
    </location>
    <ligand>
        <name>substrate</name>
    </ligand>
</feature>
<comment type="pathway">
    <text evidence="7">Metabolic intermediate biosynthesis; chorismate biosynthesis; chorismate from D-erythrose 4-phosphate and phosphoenolpyruvate: step 5/7.</text>
</comment>
<dbReference type="PRINTS" id="PR01100">
    <property type="entry name" value="SHIKIMTKNASE"/>
</dbReference>
<sequence>MQSGKELPSILITGMKHSGKSCHGEALARHLTLPFTDLDRLVMERYWAQGGKESSVRRLYRNEGKQRFMALEAEAAKALKQDERAMVVSTGGGIADNDGVLAGFHDEGGRSFLIIHLRLPEGLLFARIVAGGLPPFLEGEGGIKGARERFHHLCLRREKVYRRYADLVFDLEDRSRKENSQIIIRGVDTFLSGKKE</sequence>
<feature type="binding site" evidence="7">
    <location>
        <position position="174"/>
    </location>
    <ligand>
        <name>ATP</name>
        <dbReference type="ChEBI" id="CHEBI:30616"/>
    </ligand>
</feature>
<evidence type="ECO:0000256" key="5">
    <source>
        <dbReference type="ARBA" id="ARBA00022840"/>
    </source>
</evidence>
<name>E1R539_SEDSS</name>
<dbReference type="Gene3D" id="3.40.50.300">
    <property type="entry name" value="P-loop containing nucleotide triphosphate hydrolases"/>
    <property type="match status" value="1"/>
</dbReference>
<dbReference type="InterPro" id="IPR031322">
    <property type="entry name" value="Shikimate/glucono_kinase"/>
</dbReference>
<keyword evidence="7" id="KW-0963">Cytoplasm</keyword>
<reference evidence="8 9" key="1">
    <citation type="journal article" date="2010" name="Stand. Genomic Sci.">
        <title>Complete genome sequence of Spirochaeta smaragdinae type strain (SEBR 4228).</title>
        <authorList>
            <person name="Mavromatis K."/>
            <person name="Yasawong M."/>
            <person name="Chertkov O."/>
            <person name="Lapidus A."/>
            <person name="Lucas S."/>
            <person name="Nolan M."/>
            <person name="Del Rio T.G."/>
            <person name="Tice H."/>
            <person name="Cheng J.F."/>
            <person name="Pitluck S."/>
            <person name="Liolios K."/>
            <person name="Ivanova N."/>
            <person name="Tapia R."/>
            <person name="Han C."/>
            <person name="Bruce D."/>
            <person name="Goodwin L."/>
            <person name="Pati A."/>
            <person name="Chen A."/>
            <person name="Palaniappan K."/>
            <person name="Land M."/>
            <person name="Hauser L."/>
            <person name="Chang Y.J."/>
            <person name="Jeffries C.D."/>
            <person name="Detter J.C."/>
            <person name="Rohde M."/>
            <person name="Brambilla E."/>
            <person name="Spring S."/>
            <person name="Goker M."/>
            <person name="Sikorski J."/>
            <person name="Woyke T."/>
            <person name="Bristow J."/>
            <person name="Eisen J.A."/>
            <person name="Markowitz V."/>
            <person name="Hugenholtz P."/>
            <person name="Klenk H.P."/>
            <person name="Kyrpides N.C."/>
        </authorList>
    </citation>
    <scope>NUCLEOTIDE SEQUENCE [LARGE SCALE GENOMIC DNA]</scope>
    <source>
        <strain evidence="9">DSM 11293 / JCM 15392 / SEBR 4228</strain>
    </source>
</reference>
<organism evidence="8 9">
    <name type="scientific">Sediminispirochaeta smaragdinae (strain DSM 11293 / JCM 15392 / SEBR 4228)</name>
    <name type="common">Spirochaeta smaragdinae</name>
    <dbReference type="NCBI Taxonomy" id="573413"/>
    <lineage>
        <taxon>Bacteria</taxon>
        <taxon>Pseudomonadati</taxon>
        <taxon>Spirochaetota</taxon>
        <taxon>Spirochaetia</taxon>
        <taxon>Spirochaetales</taxon>
        <taxon>Spirochaetaceae</taxon>
        <taxon>Sediminispirochaeta</taxon>
    </lineage>
</organism>
<gene>
    <name evidence="7" type="primary">aroK</name>
    <name evidence="8" type="ordered locus">Spirs_1447</name>
</gene>